<feature type="chain" id="PRO_5013244962" description="TPM domain-containing protein" evidence="4">
    <location>
        <begin position="31"/>
        <end position="673"/>
    </location>
</feature>
<name>A0A1L7CTX4_9CORY</name>
<protein>
    <recommendedName>
        <fullName evidence="5">TPM domain-containing protein</fullName>
    </recommendedName>
</protein>
<dbReference type="Pfam" id="PF04536">
    <property type="entry name" value="TPM_phosphatase"/>
    <property type="match status" value="1"/>
</dbReference>
<feature type="compositionally biased region" description="Basic and acidic residues" evidence="2">
    <location>
        <begin position="599"/>
        <end position="608"/>
    </location>
</feature>
<sequence length="673" mass="70421">MTKPRVILAALGAAALVPLADVALLPVAFAATDASVAVSQGPQSYSQSVVDEAGVLSDDEVADLNKQVAQYQVDHQRSLMVVFVPDFGGLGPEEYARDTVQANGGNNLAVMVVAPELRQYFVQGGVDWTQSEIDDLDKAVRPHLSDGDWNGAAQAFIDAAVSSGQISGESVAWLGGAAVAAAGAGGGLWAWSRRKRTRDEADRLESARRIDPTDTGSLARLPLETLEQLAHEAVVATDESLRRAEEELRLARAEFGEQRARPFAEAAAHARRAMDSAYATQDRLGAAAGSDAERRQLLAGVVADCSTAQDALDAQAKDFADNREMLLTAENHIAELTRRTVDVRARIPEARSRLEALRQNHSEEALSSVADNPELAEAGVDEAEKRLDQARELADRPAGRQGGAVAAMRDSEHAVEVAERMLDAVEHAEDNLATARTQLPALYDEIDGEIAQARELAARGRASGAPGDWDGLEALAGEADSALAAGRERGQADPLGAFTDLTELDGRLDDALERAGEATAGHERLLRVYRQQLDAARAAVQSADDLIASRGPIVGSRARGELAGAAQLLQRAEAAGEPRQGADLAGQAARRAQQAARLAKNDYDDYQRRQRRNQSGGSGGAFLAGMLVNGILSSGGRGGFGGGFGGRGGFGGGGFGGGGGGFGGFGGGAGGRF</sequence>
<accession>A0A1L7CTX4</accession>
<keyword evidence="3" id="KW-0472">Membrane</keyword>
<keyword evidence="3" id="KW-1133">Transmembrane helix</keyword>
<evidence type="ECO:0000256" key="2">
    <source>
        <dbReference type="SAM" id="MobiDB-lite"/>
    </source>
</evidence>
<evidence type="ECO:0000256" key="1">
    <source>
        <dbReference type="SAM" id="Coils"/>
    </source>
</evidence>
<feature type="signal peptide" evidence="4">
    <location>
        <begin position="1"/>
        <end position="30"/>
    </location>
</feature>
<proteinExistence type="predicted"/>
<feature type="transmembrane region" description="Helical" evidence="3">
    <location>
        <begin position="171"/>
        <end position="191"/>
    </location>
</feature>
<dbReference type="Gene3D" id="3.10.310.50">
    <property type="match status" value="1"/>
</dbReference>
<organism evidence="6 7">
    <name type="scientific">Corynebacterium frankenforstense DSM 45800</name>
    <dbReference type="NCBI Taxonomy" id="1437875"/>
    <lineage>
        <taxon>Bacteria</taxon>
        <taxon>Bacillati</taxon>
        <taxon>Actinomycetota</taxon>
        <taxon>Actinomycetes</taxon>
        <taxon>Mycobacteriales</taxon>
        <taxon>Corynebacteriaceae</taxon>
        <taxon>Corynebacterium</taxon>
    </lineage>
</organism>
<gene>
    <name evidence="6" type="ORF">CFRA_08640</name>
</gene>
<evidence type="ECO:0000256" key="3">
    <source>
        <dbReference type="SAM" id="Phobius"/>
    </source>
</evidence>
<keyword evidence="4" id="KW-0732">Signal</keyword>
<evidence type="ECO:0000313" key="6">
    <source>
        <dbReference type="EMBL" id="APT89302.1"/>
    </source>
</evidence>
<feature type="domain" description="TPM" evidence="5">
    <location>
        <begin position="49"/>
        <end position="161"/>
    </location>
</feature>
<feature type="coiled-coil region" evidence="1">
    <location>
        <begin position="418"/>
        <end position="445"/>
    </location>
</feature>
<dbReference type="OrthoDB" id="5105562at2"/>
<dbReference type="STRING" id="1437875.CFRA_08640"/>
<evidence type="ECO:0000313" key="7">
    <source>
        <dbReference type="Proteomes" id="UP000185434"/>
    </source>
</evidence>
<evidence type="ECO:0000256" key="4">
    <source>
        <dbReference type="SAM" id="SignalP"/>
    </source>
</evidence>
<keyword evidence="1" id="KW-0175">Coiled coil</keyword>
<keyword evidence="3" id="KW-0812">Transmembrane</keyword>
<reference evidence="6 7" key="1">
    <citation type="submission" date="2014-08" db="EMBL/GenBank/DDBJ databases">
        <title>Complete genome sequence of Corynebacterium frankenforstense ST18(T) (=DSM 45800(T)), isolated from raw cow milk.</title>
        <authorList>
            <person name="Ruckert C."/>
            <person name="Albersmeier A."/>
            <person name="Winkler A."/>
            <person name="Lipski A."/>
            <person name="Kalinowski J."/>
        </authorList>
    </citation>
    <scope>NUCLEOTIDE SEQUENCE [LARGE SCALE GENOMIC DNA]</scope>
    <source>
        <strain evidence="6 7">ST18</strain>
    </source>
</reference>
<evidence type="ECO:0000259" key="5">
    <source>
        <dbReference type="Pfam" id="PF04536"/>
    </source>
</evidence>
<dbReference type="AlphaFoldDB" id="A0A1L7CTX4"/>
<dbReference type="KEGG" id="cfk:CFRA_08640"/>
<feature type="region of interest" description="Disordered" evidence="2">
    <location>
        <begin position="596"/>
        <end position="618"/>
    </location>
</feature>
<dbReference type="EMBL" id="CP009247">
    <property type="protein sequence ID" value="APT89302.1"/>
    <property type="molecule type" value="Genomic_DNA"/>
</dbReference>
<dbReference type="RefSeq" id="WP_075664297.1">
    <property type="nucleotide sequence ID" value="NZ_CP009247.1"/>
</dbReference>
<keyword evidence="7" id="KW-1185">Reference proteome</keyword>
<dbReference type="Proteomes" id="UP000185434">
    <property type="component" value="Chromosome"/>
</dbReference>
<feature type="coiled-coil region" evidence="1">
    <location>
        <begin position="234"/>
        <end position="261"/>
    </location>
</feature>
<dbReference type="InterPro" id="IPR007621">
    <property type="entry name" value="TPM_dom"/>
</dbReference>